<keyword evidence="2" id="KW-1185">Reference proteome</keyword>
<dbReference type="Proteomes" id="UP000091857">
    <property type="component" value="Chromosome 13"/>
</dbReference>
<evidence type="ECO:0000313" key="1">
    <source>
        <dbReference type="EMBL" id="KAG8639994.1"/>
    </source>
</evidence>
<name>A0ACB7GI44_MANES</name>
<protein>
    <submittedName>
        <fullName evidence="1">Uncharacterized protein</fullName>
    </submittedName>
</protein>
<gene>
    <name evidence="1" type="ORF">MANES_13G018350v8</name>
</gene>
<evidence type="ECO:0000313" key="2">
    <source>
        <dbReference type="Proteomes" id="UP000091857"/>
    </source>
</evidence>
<sequence>MALTEIWAMCGASDYFRGLRNRSYKSRISGMEYESDWTRHRKSSAFTAQEIRSATPFMPWSCRISIGDSYHEFL</sequence>
<proteinExistence type="predicted"/>
<accession>A0ACB7GI44</accession>
<reference evidence="2" key="1">
    <citation type="journal article" date="2016" name="Nat. Biotechnol.">
        <title>Sequencing wild and cultivated cassava and related species reveals extensive interspecific hybridization and genetic diversity.</title>
        <authorList>
            <person name="Bredeson J.V."/>
            <person name="Lyons J.B."/>
            <person name="Prochnik S.E."/>
            <person name="Wu G.A."/>
            <person name="Ha C.M."/>
            <person name="Edsinger-Gonzales E."/>
            <person name="Grimwood J."/>
            <person name="Schmutz J."/>
            <person name="Rabbi I.Y."/>
            <person name="Egesi C."/>
            <person name="Nauluvula P."/>
            <person name="Lebot V."/>
            <person name="Ndunguru J."/>
            <person name="Mkamilo G."/>
            <person name="Bart R.S."/>
            <person name="Setter T.L."/>
            <person name="Gleadow R.M."/>
            <person name="Kulakow P."/>
            <person name="Ferguson M.E."/>
            <person name="Rounsley S."/>
            <person name="Rokhsar D.S."/>
        </authorList>
    </citation>
    <scope>NUCLEOTIDE SEQUENCE [LARGE SCALE GENOMIC DNA]</scope>
    <source>
        <strain evidence="2">cv. AM560-2</strain>
    </source>
</reference>
<comment type="caution">
    <text evidence="1">The sequence shown here is derived from an EMBL/GenBank/DDBJ whole genome shotgun (WGS) entry which is preliminary data.</text>
</comment>
<dbReference type="EMBL" id="CM004399">
    <property type="protein sequence ID" value="KAG8639994.1"/>
    <property type="molecule type" value="Genomic_DNA"/>
</dbReference>
<organism evidence="1 2">
    <name type="scientific">Manihot esculenta</name>
    <name type="common">Cassava</name>
    <name type="synonym">Jatropha manihot</name>
    <dbReference type="NCBI Taxonomy" id="3983"/>
    <lineage>
        <taxon>Eukaryota</taxon>
        <taxon>Viridiplantae</taxon>
        <taxon>Streptophyta</taxon>
        <taxon>Embryophyta</taxon>
        <taxon>Tracheophyta</taxon>
        <taxon>Spermatophyta</taxon>
        <taxon>Magnoliopsida</taxon>
        <taxon>eudicotyledons</taxon>
        <taxon>Gunneridae</taxon>
        <taxon>Pentapetalae</taxon>
        <taxon>rosids</taxon>
        <taxon>fabids</taxon>
        <taxon>Malpighiales</taxon>
        <taxon>Euphorbiaceae</taxon>
        <taxon>Crotonoideae</taxon>
        <taxon>Manihoteae</taxon>
        <taxon>Manihot</taxon>
    </lineage>
</organism>